<evidence type="ECO:0000256" key="13">
    <source>
        <dbReference type="ARBA" id="ARBA00023002"/>
    </source>
</evidence>
<dbReference type="SMART" id="SM01117">
    <property type="entry name" value="Cyt-b5"/>
    <property type="match status" value="1"/>
</dbReference>
<feature type="binding site" evidence="19">
    <location>
        <position position="321"/>
    </location>
    <ligand>
        <name>Zn(2+)</name>
        <dbReference type="ChEBI" id="CHEBI:29105"/>
        <label>1</label>
    </ligand>
</feature>
<dbReference type="Pfam" id="PF04116">
    <property type="entry name" value="FA_hydroxylase"/>
    <property type="match status" value="1"/>
</dbReference>
<comment type="pathway">
    <text evidence="3">Lipid metabolism.</text>
</comment>
<dbReference type="InterPro" id="IPR001199">
    <property type="entry name" value="Cyt_B5-like_heme/steroid-bd"/>
</dbReference>
<dbReference type="GeneTree" id="ENSGT00390000002142"/>
<evidence type="ECO:0000256" key="10">
    <source>
        <dbReference type="ARBA" id="ARBA00022832"/>
    </source>
</evidence>
<dbReference type="GO" id="GO:0006633">
    <property type="term" value="P:fatty acid biosynthetic process"/>
    <property type="evidence" value="ECO:0007669"/>
    <property type="project" value="UniProtKB-KW"/>
</dbReference>
<dbReference type="EMBL" id="AFYH01193761">
    <property type="status" value="NOT_ANNOTATED_CDS"/>
    <property type="molecule type" value="Genomic_DNA"/>
</dbReference>
<comment type="cofactor">
    <cofactor evidence="18 19">
        <name>Zn(2+)</name>
        <dbReference type="ChEBI" id="CHEBI:29105"/>
    </cofactor>
    <text evidence="18 19">Binds 2 Zn(2+) ions per subunit that likely form a catalytic dimetal center.</text>
</comment>
<dbReference type="EC" id="1.-.-.-" evidence="18"/>
<feature type="transmembrane region" description="Helical" evidence="22">
    <location>
        <begin position="174"/>
        <end position="200"/>
    </location>
</feature>
<comment type="pathway">
    <text evidence="2">Sphingolipid metabolism.</text>
</comment>
<dbReference type="InterPro" id="IPR018506">
    <property type="entry name" value="Cyt_B5_heme-BS"/>
</dbReference>
<evidence type="ECO:0000256" key="9">
    <source>
        <dbReference type="ARBA" id="ARBA00022824"/>
    </source>
</evidence>
<evidence type="ECO:0000256" key="14">
    <source>
        <dbReference type="ARBA" id="ARBA00023004"/>
    </source>
</evidence>
<evidence type="ECO:0000256" key="11">
    <source>
        <dbReference type="ARBA" id="ARBA00022833"/>
    </source>
</evidence>
<reference evidence="24" key="3">
    <citation type="submission" date="2025-09" db="UniProtKB">
        <authorList>
            <consortium name="Ensembl"/>
        </authorList>
    </citation>
    <scope>IDENTIFICATION</scope>
</reference>
<dbReference type="HOGENOM" id="CLU_034756_2_0_1"/>
<evidence type="ECO:0000256" key="7">
    <source>
        <dbReference type="ARBA" id="ARBA00022692"/>
    </source>
</evidence>
<dbReference type="PIRSF" id="PIRSF005149">
    <property type="entry name" value="IPC-B_HD"/>
    <property type="match status" value="1"/>
</dbReference>
<gene>
    <name evidence="24" type="primary">LOC102362617</name>
</gene>
<dbReference type="GO" id="GO:0020037">
    <property type="term" value="F:heme binding"/>
    <property type="evidence" value="ECO:0007669"/>
    <property type="project" value="InterPro"/>
</dbReference>
<dbReference type="Gene3D" id="3.10.120.10">
    <property type="entry name" value="Cytochrome b5-like heme/steroid binding domain"/>
    <property type="match status" value="1"/>
</dbReference>
<feature type="binding site" evidence="19">
    <location>
        <position position="266"/>
    </location>
    <ligand>
        <name>Zn(2+)</name>
        <dbReference type="ChEBI" id="CHEBI:29105"/>
        <label>1</label>
    </ligand>
</feature>
<dbReference type="InterPro" id="IPR014430">
    <property type="entry name" value="Scs7"/>
</dbReference>
<protein>
    <recommendedName>
        <fullName evidence="18">Fatty acid 2-hydroxylase</fullName>
        <ecNumber evidence="18">1.-.-.-</ecNumber>
    </recommendedName>
</protein>
<evidence type="ECO:0000259" key="23">
    <source>
        <dbReference type="PROSITE" id="PS50255"/>
    </source>
</evidence>
<feature type="binding site" evidence="19">
    <location>
        <position position="342"/>
    </location>
    <ligand>
        <name>Zn(2+)</name>
        <dbReference type="ChEBI" id="CHEBI:29105"/>
        <label>1</label>
    </ligand>
</feature>
<dbReference type="AlphaFoldDB" id="H3AAQ6"/>
<evidence type="ECO:0000256" key="19">
    <source>
        <dbReference type="PIRSR" id="PIRSR005149-1"/>
    </source>
</evidence>
<evidence type="ECO:0000256" key="12">
    <source>
        <dbReference type="ARBA" id="ARBA00022989"/>
    </source>
</evidence>
<evidence type="ECO:0000256" key="2">
    <source>
        <dbReference type="ARBA" id="ARBA00004991"/>
    </source>
</evidence>
<dbReference type="InParanoid" id="H3AAQ6"/>
<feature type="binding site" evidence="19">
    <location>
        <position position="263"/>
    </location>
    <ligand>
        <name>Zn(2+)</name>
        <dbReference type="ChEBI" id="CHEBI:29105"/>
        <label>1</label>
    </ligand>
</feature>
<dbReference type="InterPro" id="IPR006694">
    <property type="entry name" value="Fatty_acid_hydroxylase"/>
</dbReference>
<evidence type="ECO:0000256" key="20">
    <source>
        <dbReference type="PIRSR" id="PIRSR005149-50"/>
    </source>
</evidence>
<comment type="function">
    <text evidence="18">Catalyzes stereospecific hydroxylation of free fatty acids at the C-2 position to produce (R)-2-hydroxy fatty acids, which are building blocks of sphingolipids and glycosphingolipids common in neural tissue and epidermis. Plays an essential role in the synthesis of galactosphingolipids of the myelin sheath. Responsible for the synthesis of sphingolipids and glycosphingolipids involved in the formation of epidermal lamellar bodies critical for skin permeability barrier. Participates in the synthesis of glycosphingolipids and a fraction of type II wax diesters in sebaceous gland, specifically regulating hair follicle homeostasis. Involved in the synthesis of sphingolipids of plasma membrane rafts, controlling lipid raft mobility and trafficking of raft-associated proteins.</text>
</comment>
<comment type="cofactor">
    <cofactor evidence="20">
        <name>Fe cation</name>
        <dbReference type="ChEBI" id="CHEBI:24875"/>
    </cofactor>
</comment>
<keyword evidence="9 18" id="KW-0256">Endoplasmic reticulum</keyword>
<dbReference type="eggNOG" id="KOG0537">
    <property type="taxonomic scope" value="Eukaryota"/>
</dbReference>
<evidence type="ECO:0000256" key="16">
    <source>
        <dbReference type="ARBA" id="ARBA00023136"/>
    </source>
</evidence>
<keyword evidence="5 18" id="KW-0444">Lipid biosynthesis</keyword>
<keyword evidence="8 18" id="KW-0479">Metal-binding</keyword>
<feature type="transmembrane region" description="Helical" evidence="22">
    <location>
        <begin position="304"/>
        <end position="324"/>
    </location>
</feature>
<feature type="transmembrane region" description="Helical" evidence="22">
    <location>
        <begin position="276"/>
        <end position="298"/>
    </location>
</feature>
<keyword evidence="10 18" id="KW-0276">Fatty acid metabolism</keyword>
<dbReference type="FunCoup" id="H3AAQ6">
    <property type="interactions" value="476"/>
</dbReference>
<feature type="transmembrane region" description="Helical" evidence="22">
    <location>
        <begin position="220"/>
        <end position="239"/>
    </location>
</feature>
<feature type="binding site" evidence="19">
    <location>
        <position position="267"/>
    </location>
    <ligand>
        <name>Zn(2+)</name>
        <dbReference type="ChEBI" id="CHEBI:29105"/>
        <label>1</label>
    </ligand>
</feature>
<keyword evidence="12 22" id="KW-1133">Transmembrane helix</keyword>
<proteinExistence type="inferred from homology"/>
<feature type="binding site" description="axial binding residue" evidence="20">
    <location>
        <position position="63"/>
    </location>
    <ligand>
        <name>heme</name>
        <dbReference type="ChEBI" id="CHEBI:30413"/>
    </ligand>
    <ligandPart>
        <name>Fe</name>
        <dbReference type="ChEBI" id="CHEBI:18248"/>
    </ligandPart>
</feature>
<dbReference type="eggNOG" id="KOG0539">
    <property type="taxonomic scope" value="Eukaryota"/>
</dbReference>
<feature type="binding site" evidence="19">
    <location>
        <position position="245"/>
    </location>
    <ligand>
        <name>Zn(2+)</name>
        <dbReference type="ChEBI" id="CHEBI:29105"/>
        <label>1</label>
    </ligand>
</feature>
<evidence type="ECO:0000256" key="5">
    <source>
        <dbReference type="ARBA" id="ARBA00022516"/>
    </source>
</evidence>
<keyword evidence="11 19" id="KW-0862">Zinc</keyword>
<keyword evidence="17 18" id="KW-0275">Fatty acid biosynthesis</keyword>
<dbReference type="Proteomes" id="UP000008672">
    <property type="component" value="Unassembled WGS sequence"/>
</dbReference>
<evidence type="ECO:0000313" key="25">
    <source>
        <dbReference type="Proteomes" id="UP000008672"/>
    </source>
</evidence>
<dbReference type="GO" id="GO:0005506">
    <property type="term" value="F:iron ion binding"/>
    <property type="evidence" value="ECO:0007669"/>
    <property type="project" value="UniProtKB-UniRule"/>
</dbReference>
<name>H3AAQ6_LATCH</name>
<dbReference type="PANTHER" id="PTHR12863">
    <property type="entry name" value="FATTY ACID HYDROXYLASE"/>
    <property type="match status" value="1"/>
</dbReference>
<reference evidence="24" key="2">
    <citation type="submission" date="2025-08" db="UniProtKB">
        <authorList>
            <consortium name="Ensembl"/>
        </authorList>
    </citation>
    <scope>IDENTIFICATION</scope>
</reference>
<dbReference type="FunFam" id="3.10.120.10:FF:000007">
    <property type="entry name" value="Sulfite oxidase, mitochondrial"/>
    <property type="match status" value="1"/>
</dbReference>
<comment type="subcellular location">
    <subcellularLocation>
        <location evidence="1">Endoplasmic reticulum membrane</location>
        <topology evidence="1">Multi-pass membrane protein</topology>
    </subcellularLocation>
</comment>
<feature type="region of interest" description="Disordered" evidence="21">
    <location>
        <begin position="86"/>
        <end position="115"/>
    </location>
</feature>
<evidence type="ECO:0000256" key="21">
    <source>
        <dbReference type="SAM" id="MobiDB-lite"/>
    </source>
</evidence>
<dbReference type="Pfam" id="PF00173">
    <property type="entry name" value="Cyt-b5"/>
    <property type="match status" value="1"/>
</dbReference>
<dbReference type="PROSITE" id="PS50255">
    <property type="entry name" value="CYTOCHROME_B5_2"/>
    <property type="match status" value="1"/>
</dbReference>
<dbReference type="SUPFAM" id="SSF55856">
    <property type="entry name" value="Cytochrome b5-like heme/steroid binding domain"/>
    <property type="match status" value="1"/>
</dbReference>
<evidence type="ECO:0000256" key="17">
    <source>
        <dbReference type="ARBA" id="ARBA00023160"/>
    </source>
</evidence>
<dbReference type="PRINTS" id="PR00363">
    <property type="entry name" value="CYTOCHROMEB5"/>
</dbReference>
<dbReference type="PROSITE" id="PS00191">
    <property type="entry name" value="CYTOCHROME_B5_1"/>
    <property type="match status" value="1"/>
</dbReference>
<sequence>MEKKFSRAEVHRHQSLDSCWVIHSGKVYDISKFVRMHPGGEQMILKRAGRDVEEAMADTPHRHSLNAYRWLQQHYIGDLATEGGGETAQPDLFRQQGDSLAQRKSTERDREVKGHLDPRCKPVDLENDLVDWGKPLLWQVGHLKERYDEWVHQPIDRPIRLFYSNFIEAITKTAWYVVPLVWVPVILYLCWHCVSLLSHGDTHLFSSLSPDYSIPVSTSVFPYLFLTGVFLWSLIEYAIHRFVFHMTPPANNYYLITLHFLLHGQHHKSPFDGSRLVFPPIPASLIVGLFYATFKVILPEAVGLSLFVGGLCGYVLYDLMHYYLHHGSPGKGSYLYGLKVYHVKHHFEHQRAGKEGLRLMCGYVQGSYGH</sequence>
<dbReference type="PANTHER" id="PTHR12863:SF1">
    <property type="entry name" value="FATTY ACID 2-HYDROXYLASE"/>
    <property type="match status" value="1"/>
</dbReference>
<evidence type="ECO:0000256" key="18">
    <source>
        <dbReference type="PIRNR" id="PIRNR005149"/>
    </source>
</evidence>
<evidence type="ECO:0000256" key="8">
    <source>
        <dbReference type="ARBA" id="ARBA00022723"/>
    </source>
</evidence>
<dbReference type="GO" id="GO:0080132">
    <property type="term" value="F:fatty acid 2-hydroxylase activity"/>
    <property type="evidence" value="ECO:0007669"/>
    <property type="project" value="InterPro"/>
</dbReference>
<dbReference type="Ensembl" id="ENSLACT00000006781.2">
    <property type="protein sequence ID" value="ENSLACP00000006727.2"/>
    <property type="gene ID" value="ENSLACG00000005966.2"/>
</dbReference>
<evidence type="ECO:0000256" key="4">
    <source>
        <dbReference type="ARBA" id="ARBA00005747"/>
    </source>
</evidence>
<evidence type="ECO:0000256" key="1">
    <source>
        <dbReference type="ARBA" id="ARBA00004477"/>
    </source>
</evidence>
<evidence type="ECO:0000256" key="15">
    <source>
        <dbReference type="ARBA" id="ARBA00023098"/>
    </source>
</evidence>
<feature type="binding site" evidence="19">
    <location>
        <position position="325"/>
    </location>
    <ligand>
        <name>Zn(2+)</name>
        <dbReference type="ChEBI" id="CHEBI:29105"/>
        <label>1</label>
    </ligand>
</feature>
<accession>H3AAQ6</accession>
<evidence type="ECO:0000256" key="3">
    <source>
        <dbReference type="ARBA" id="ARBA00005189"/>
    </source>
</evidence>
<dbReference type="OMA" id="WTIIEYV"/>
<dbReference type="EMBL" id="AFYH01193762">
    <property type="status" value="NOT_ANNOTATED_CDS"/>
    <property type="molecule type" value="Genomic_DNA"/>
</dbReference>
<keyword evidence="14 18" id="KW-0408">Iron</keyword>
<comment type="similarity">
    <text evidence="4 18">Belongs to the sterol desaturase family. SCS7 subfamily.</text>
</comment>
<evidence type="ECO:0000256" key="22">
    <source>
        <dbReference type="SAM" id="Phobius"/>
    </source>
</evidence>
<keyword evidence="13 18" id="KW-0560">Oxidoreductase</keyword>
<reference evidence="25" key="1">
    <citation type="submission" date="2011-08" db="EMBL/GenBank/DDBJ databases">
        <title>The draft genome of Latimeria chalumnae.</title>
        <authorList>
            <person name="Di Palma F."/>
            <person name="Alfoldi J."/>
            <person name="Johnson J."/>
            <person name="Berlin A."/>
            <person name="Gnerre S."/>
            <person name="Jaffe D."/>
            <person name="MacCallum I."/>
            <person name="Young S."/>
            <person name="Walker B.J."/>
            <person name="Lander E."/>
            <person name="Lindblad-Toh K."/>
        </authorList>
    </citation>
    <scope>NUCLEOTIDE SEQUENCE [LARGE SCALE GENOMIC DNA]</scope>
    <source>
        <strain evidence="25">Wild caught</strain>
    </source>
</reference>
<feature type="binding site" description="axial binding residue" evidence="20">
    <location>
        <position position="37"/>
    </location>
    <ligand>
        <name>heme</name>
        <dbReference type="ChEBI" id="CHEBI:30413"/>
    </ligand>
    <ligandPart>
        <name>Fe</name>
        <dbReference type="ChEBI" id="CHEBI:18248"/>
    </ligandPart>
</feature>
<organism evidence="24 25">
    <name type="scientific">Latimeria chalumnae</name>
    <name type="common">Coelacanth</name>
    <dbReference type="NCBI Taxonomy" id="7897"/>
    <lineage>
        <taxon>Eukaryota</taxon>
        <taxon>Metazoa</taxon>
        <taxon>Chordata</taxon>
        <taxon>Craniata</taxon>
        <taxon>Vertebrata</taxon>
        <taxon>Euteleostomi</taxon>
        <taxon>Coelacanthiformes</taxon>
        <taxon>Coelacanthidae</taxon>
        <taxon>Latimeria</taxon>
    </lineage>
</organism>
<keyword evidence="16 18" id="KW-0472">Membrane</keyword>
<dbReference type="InterPro" id="IPR036400">
    <property type="entry name" value="Cyt_B5-like_heme/steroid_sf"/>
</dbReference>
<keyword evidence="6 20" id="KW-0349">Heme</keyword>
<evidence type="ECO:0000256" key="6">
    <source>
        <dbReference type="ARBA" id="ARBA00022617"/>
    </source>
</evidence>
<keyword evidence="7 22" id="KW-0812">Transmembrane</keyword>
<dbReference type="GO" id="GO:0005789">
    <property type="term" value="C:endoplasmic reticulum membrane"/>
    <property type="evidence" value="ECO:0007669"/>
    <property type="project" value="UniProtKB-SubCell"/>
</dbReference>
<dbReference type="STRING" id="7897.ENSLACP00000006727"/>
<feature type="domain" description="Cytochrome b5 heme-binding" evidence="23">
    <location>
        <begin position="2"/>
        <end position="80"/>
    </location>
</feature>
<keyword evidence="25" id="KW-1185">Reference proteome</keyword>
<feature type="binding site" evidence="19">
    <location>
        <position position="240"/>
    </location>
    <ligand>
        <name>Zn(2+)</name>
        <dbReference type="ChEBI" id="CHEBI:29105"/>
        <label>1</label>
    </ligand>
</feature>
<feature type="binding site" evidence="19">
    <location>
        <position position="345"/>
    </location>
    <ligand>
        <name>Zn(2+)</name>
        <dbReference type="ChEBI" id="CHEBI:29105"/>
        <label>2</label>
    </ligand>
</feature>
<evidence type="ECO:0000313" key="24">
    <source>
        <dbReference type="Ensembl" id="ENSLACP00000006727.2"/>
    </source>
</evidence>
<feature type="binding site" evidence="19">
    <location>
        <position position="346"/>
    </location>
    <ligand>
        <name>Zn(2+)</name>
        <dbReference type="ChEBI" id="CHEBI:29105"/>
        <label>1</label>
    </ligand>
</feature>
<feature type="compositionally biased region" description="Basic and acidic residues" evidence="21">
    <location>
        <begin position="104"/>
        <end position="115"/>
    </location>
</feature>
<keyword evidence="15 18" id="KW-0443">Lipid metabolism</keyword>
<dbReference type="EMBL" id="AFYH01193760">
    <property type="status" value="NOT_ANNOTATED_CDS"/>
    <property type="molecule type" value="Genomic_DNA"/>
</dbReference>